<evidence type="ECO:0000313" key="6">
    <source>
        <dbReference type="Proteomes" id="UP001558713"/>
    </source>
</evidence>
<dbReference type="SUPFAM" id="SSF51735">
    <property type="entry name" value="NAD(P)-binding Rossmann-fold domains"/>
    <property type="match status" value="1"/>
</dbReference>
<dbReference type="Pfam" id="PF01370">
    <property type="entry name" value="Epimerase"/>
    <property type="match status" value="1"/>
</dbReference>
<feature type="domain" description="NAD-dependent epimerase/dehydratase" evidence="4">
    <location>
        <begin position="67"/>
        <end position="279"/>
    </location>
</feature>
<dbReference type="Gene3D" id="3.40.50.720">
    <property type="entry name" value="NAD(P)-binding Rossmann-like Domain"/>
    <property type="match status" value="1"/>
</dbReference>
<accession>A0ABD1ARI5</accession>
<dbReference type="AlphaFoldDB" id="A0ABD1ARI5"/>
<dbReference type="GO" id="GO:0016853">
    <property type="term" value="F:isomerase activity"/>
    <property type="evidence" value="ECO:0007669"/>
    <property type="project" value="UniProtKB-KW"/>
</dbReference>
<organism evidence="5 6">
    <name type="scientific">Cardamine amara subsp. amara</name>
    <dbReference type="NCBI Taxonomy" id="228776"/>
    <lineage>
        <taxon>Eukaryota</taxon>
        <taxon>Viridiplantae</taxon>
        <taxon>Streptophyta</taxon>
        <taxon>Embryophyta</taxon>
        <taxon>Tracheophyta</taxon>
        <taxon>Spermatophyta</taxon>
        <taxon>Magnoliopsida</taxon>
        <taxon>eudicotyledons</taxon>
        <taxon>Gunneridae</taxon>
        <taxon>Pentapetalae</taxon>
        <taxon>rosids</taxon>
        <taxon>malvids</taxon>
        <taxon>Brassicales</taxon>
        <taxon>Brassicaceae</taxon>
        <taxon>Cardamineae</taxon>
        <taxon>Cardamine</taxon>
    </lineage>
</organism>
<evidence type="ECO:0000313" key="5">
    <source>
        <dbReference type="EMBL" id="KAL1209368.1"/>
    </source>
</evidence>
<dbReference type="CDD" id="cd05266">
    <property type="entry name" value="SDR_a4"/>
    <property type="match status" value="1"/>
</dbReference>
<evidence type="ECO:0000256" key="1">
    <source>
        <dbReference type="ARBA" id="ARBA00007637"/>
    </source>
</evidence>
<evidence type="ECO:0000259" key="4">
    <source>
        <dbReference type="Pfam" id="PF01370"/>
    </source>
</evidence>
<name>A0ABD1ARI5_CARAN</name>
<gene>
    <name evidence="5" type="ORF">V5N11_028444</name>
</gene>
<keyword evidence="2" id="KW-0520">NAD</keyword>
<comment type="caution">
    <text evidence="5">The sequence shown here is derived from an EMBL/GenBank/DDBJ whole genome shotgun (WGS) entry which is preliminary data.</text>
</comment>
<dbReference type="PANTHER" id="PTHR43574">
    <property type="entry name" value="EPIMERASE-RELATED"/>
    <property type="match status" value="1"/>
</dbReference>
<keyword evidence="3" id="KW-0413">Isomerase</keyword>
<dbReference type="InterPro" id="IPR036291">
    <property type="entry name" value="NAD(P)-bd_dom_sf"/>
</dbReference>
<sequence>MTLDYSPPISMAVFQLPILSPEIPLRFPPKPLNFANHRGINFSRPLSAISDSRSGEPDSESRNRMFILGMGFVGGIFAQQLKESDWVVSGTCRSDSKKKEWENRGIDLHLFSADSSQWSVLETVKDYTHLLISIPPLADIGDPMLRNVQLVRDKLSSGNLRWLCYLSSTSVYGDCGGAWVNEDHPPNPKTQSAKLRLAAEEGWLSLGRDLGVSTQILRLGGIYGPGRSAIDTLLKRERLSEGQKRRSSRKFTSRVHVEDICQALQAATEKPSSGEIYNIVDDDPAPREEVFEYALELIEKRWPGNIETKPFPFLYESREESSLRGEKRVRNEHVKSKLGVKLLYPSYKSGLQSIVEKMDNHF</sequence>
<dbReference type="InterPro" id="IPR001509">
    <property type="entry name" value="Epimerase_deHydtase"/>
</dbReference>
<reference evidence="5 6" key="1">
    <citation type="submission" date="2024-04" db="EMBL/GenBank/DDBJ databases">
        <title>Genome assembly C_amara_ONT_v2.</title>
        <authorList>
            <person name="Yant L."/>
            <person name="Moore C."/>
            <person name="Slenker M."/>
        </authorList>
    </citation>
    <scope>NUCLEOTIDE SEQUENCE [LARGE SCALE GENOMIC DNA]</scope>
    <source>
        <tissue evidence="5">Leaf</tissue>
    </source>
</reference>
<protein>
    <recommendedName>
        <fullName evidence="4">NAD-dependent epimerase/dehydratase domain-containing protein</fullName>
    </recommendedName>
</protein>
<evidence type="ECO:0000256" key="2">
    <source>
        <dbReference type="ARBA" id="ARBA00023027"/>
    </source>
</evidence>
<evidence type="ECO:0000256" key="3">
    <source>
        <dbReference type="ARBA" id="ARBA00023235"/>
    </source>
</evidence>
<comment type="similarity">
    <text evidence="1">Belongs to the NAD(P)-dependent epimerase/dehydratase family.</text>
</comment>
<keyword evidence="6" id="KW-1185">Reference proteome</keyword>
<proteinExistence type="inferred from homology"/>
<dbReference type="Proteomes" id="UP001558713">
    <property type="component" value="Unassembled WGS sequence"/>
</dbReference>
<dbReference type="EMBL" id="JBANAX010000420">
    <property type="protein sequence ID" value="KAL1209368.1"/>
    <property type="molecule type" value="Genomic_DNA"/>
</dbReference>